<organism evidence="1 2">
    <name type="scientific">Bacillus spongiae</name>
    <dbReference type="NCBI Taxonomy" id="2683610"/>
    <lineage>
        <taxon>Bacteria</taxon>
        <taxon>Bacillati</taxon>
        <taxon>Bacillota</taxon>
        <taxon>Bacilli</taxon>
        <taxon>Bacillales</taxon>
        <taxon>Bacillaceae</taxon>
        <taxon>Bacillus</taxon>
    </lineage>
</organism>
<gene>
    <name evidence="1" type="ORF">WAK64_01000</name>
</gene>
<dbReference type="EMBL" id="JBBAXC010000001">
    <property type="protein sequence ID" value="MEI5905642.1"/>
    <property type="molecule type" value="Genomic_DNA"/>
</dbReference>
<reference evidence="1 2" key="1">
    <citation type="journal article" date="2018" name="J. Microbiol.">
        <title>Bacillus spongiae sp. nov., isolated from sponge of Jeju Island.</title>
        <authorList>
            <person name="Lee G.E."/>
            <person name="Im W.T."/>
            <person name="Park J.S."/>
        </authorList>
    </citation>
    <scope>NUCLEOTIDE SEQUENCE [LARGE SCALE GENOMIC DNA]</scope>
    <source>
        <strain evidence="1 2">135PIL107-10</strain>
    </source>
</reference>
<comment type="caution">
    <text evidence="1">The sequence shown here is derived from an EMBL/GenBank/DDBJ whole genome shotgun (WGS) entry which is preliminary data.</text>
</comment>
<dbReference type="Proteomes" id="UP001312865">
    <property type="component" value="Unassembled WGS sequence"/>
</dbReference>
<protein>
    <submittedName>
        <fullName evidence="1">Uncharacterized protein</fullName>
    </submittedName>
</protein>
<accession>A0ABU8H8K4</accession>
<name>A0ABU8H8K4_9BACI</name>
<sequence length="48" mass="5033">MVKQKCKILLAVFILLGTGVPMLAFIGIGQGLGITASIARHHDENSLG</sequence>
<proteinExistence type="predicted"/>
<evidence type="ECO:0000313" key="1">
    <source>
        <dbReference type="EMBL" id="MEI5905642.1"/>
    </source>
</evidence>
<evidence type="ECO:0000313" key="2">
    <source>
        <dbReference type="Proteomes" id="UP001312865"/>
    </source>
</evidence>
<keyword evidence="2" id="KW-1185">Reference proteome</keyword>
<dbReference type="RefSeq" id="WP_336585057.1">
    <property type="nucleotide sequence ID" value="NZ_JBBAXC010000001.1"/>
</dbReference>